<feature type="repeat" description="TPR" evidence="10">
    <location>
        <begin position="702"/>
        <end position="735"/>
    </location>
</feature>
<dbReference type="AlphaFoldDB" id="A0A4P6JK19"/>
<evidence type="ECO:0000256" key="8">
    <source>
        <dbReference type="ARBA" id="ARBA00023175"/>
    </source>
</evidence>
<evidence type="ECO:0000256" key="10">
    <source>
        <dbReference type="PROSITE-ProRule" id="PRU00339"/>
    </source>
</evidence>
<dbReference type="SUPFAM" id="SSF47413">
    <property type="entry name" value="lambda repressor-like DNA-binding domains"/>
    <property type="match status" value="1"/>
</dbReference>
<dbReference type="SUPFAM" id="SSF52540">
    <property type="entry name" value="P-loop containing nucleoside triphosphate hydrolases"/>
    <property type="match status" value="1"/>
</dbReference>
<dbReference type="Gene3D" id="1.25.40.10">
    <property type="entry name" value="Tetratricopeptide repeat domain"/>
    <property type="match status" value="4"/>
</dbReference>
<keyword evidence="6 10" id="KW-0802">TPR repeat</keyword>
<reference evidence="12 13" key="1">
    <citation type="submission" date="2019-01" db="EMBL/GenBank/DDBJ databases">
        <title>Ktedonosporobacter rubrisoli SCAWS-G2.</title>
        <authorList>
            <person name="Huang Y."/>
            <person name="Yan B."/>
        </authorList>
    </citation>
    <scope>NUCLEOTIDE SEQUENCE [LARGE SCALE GENOMIC DNA]</scope>
    <source>
        <strain evidence="12 13">SCAWS-G2</strain>
    </source>
</reference>
<feature type="repeat" description="TPR" evidence="10">
    <location>
        <begin position="534"/>
        <end position="567"/>
    </location>
</feature>
<evidence type="ECO:0000256" key="7">
    <source>
        <dbReference type="ARBA" id="ARBA00023054"/>
    </source>
</evidence>
<gene>
    <name evidence="12" type="ORF">EPA93_05495</name>
</gene>
<evidence type="ECO:0000256" key="9">
    <source>
        <dbReference type="ARBA" id="ARBA00023212"/>
    </source>
</evidence>
<dbReference type="OrthoDB" id="140098at2"/>
<dbReference type="InterPro" id="IPR010982">
    <property type="entry name" value="Lambda_DNA-bd_dom_sf"/>
</dbReference>
<keyword evidence="4" id="KW-0493">Microtubule</keyword>
<dbReference type="SMART" id="SM00530">
    <property type="entry name" value="HTH_XRE"/>
    <property type="match status" value="1"/>
</dbReference>
<feature type="repeat" description="TPR" evidence="10">
    <location>
        <begin position="786"/>
        <end position="819"/>
    </location>
</feature>
<comment type="similarity">
    <text evidence="2">Belongs to the kinesin light chain family.</text>
</comment>
<proteinExistence type="inferred from homology"/>
<dbReference type="GO" id="GO:0019894">
    <property type="term" value="F:kinesin binding"/>
    <property type="evidence" value="ECO:0007669"/>
    <property type="project" value="TreeGrafter"/>
</dbReference>
<dbReference type="SUPFAM" id="SSF48452">
    <property type="entry name" value="TPR-like"/>
    <property type="match status" value="2"/>
</dbReference>
<dbReference type="Pfam" id="PF13374">
    <property type="entry name" value="TPR_10"/>
    <property type="match status" value="2"/>
</dbReference>
<organism evidence="12 13">
    <name type="scientific">Ktedonosporobacter rubrisoli</name>
    <dbReference type="NCBI Taxonomy" id="2509675"/>
    <lineage>
        <taxon>Bacteria</taxon>
        <taxon>Bacillati</taxon>
        <taxon>Chloroflexota</taxon>
        <taxon>Ktedonobacteria</taxon>
        <taxon>Ktedonobacterales</taxon>
        <taxon>Ktedonosporobacteraceae</taxon>
        <taxon>Ktedonosporobacter</taxon>
    </lineage>
</organism>
<dbReference type="GO" id="GO:0007018">
    <property type="term" value="P:microtubule-based movement"/>
    <property type="evidence" value="ECO:0007669"/>
    <property type="project" value="TreeGrafter"/>
</dbReference>
<dbReference type="GO" id="GO:0005874">
    <property type="term" value="C:microtubule"/>
    <property type="evidence" value="ECO:0007669"/>
    <property type="project" value="UniProtKB-KW"/>
</dbReference>
<evidence type="ECO:0000313" key="13">
    <source>
        <dbReference type="Proteomes" id="UP000290365"/>
    </source>
</evidence>
<dbReference type="PRINTS" id="PR00381">
    <property type="entry name" value="KINESINLIGHT"/>
</dbReference>
<dbReference type="GO" id="GO:0043531">
    <property type="term" value="F:ADP binding"/>
    <property type="evidence" value="ECO:0007669"/>
    <property type="project" value="InterPro"/>
</dbReference>
<dbReference type="Gene3D" id="3.40.50.300">
    <property type="entry name" value="P-loop containing nucleotide triphosphate hydrolases"/>
    <property type="match status" value="1"/>
</dbReference>
<dbReference type="InterPro" id="IPR002182">
    <property type="entry name" value="NB-ARC"/>
</dbReference>
<keyword evidence="5" id="KW-0677">Repeat</keyword>
<dbReference type="SMART" id="SM00028">
    <property type="entry name" value="TPR"/>
    <property type="match status" value="8"/>
</dbReference>
<dbReference type="PROSITE" id="PS50005">
    <property type="entry name" value="TPR"/>
    <property type="match status" value="5"/>
</dbReference>
<evidence type="ECO:0000256" key="6">
    <source>
        <dbReference type="ARBA" id="ARBA00022803"/>
    </source>
</evidence>
<dbReference type="Pfam" id="PF13424">
    <property type="entry name" value="TPR_12"/>
    <property type="match status" value="3"/>
</dbReference>
<dbReference type="Pfam" id="PF00931">
    <property type="entry name" value="NB-ARC"/>
    <property type="match status" value="1"/>
</dbReference>
<dbReference type="InterPro" id="IPR001387">
    <property type="entry name" value="Cro/C1-type_HTH"/>
</dbReference>
<dbReference type="InterPro" id="IPR002151">
    <property type="entry name" value="Kinesin_light"/>
</dbReference>
<dbReference type="PROSITE" id="PS50293">
    <property type="entry name" value="TPR_REGION"/>
    <property type="match status" value="1"/>
</dbReference>
<sequence length="959" mass="109771">MEMGNRTPDSFGALLKEFRVRRHLTQQQLADVIGVHRNVIGRWEQGNVLPATKSTVLELIKHLQLDGQEARSLLEASLTGLSPYWLVPFHRNLRFTGREEVLKVLHMHLLPERALALTQSCALYGLGGIGKTQIALEYAYRYALEYTAVFWISAETTESIVASFLSIAEVLHLPERRETNQRQIVSAVRRWLTSHGQWLLIWDNMEELELLERFLPPTRHGCVLITARRQAFGTLAHALELSALEQEEGVLFLLRRTNLLGSCATNEDVCQLAQRLPAEYAAARELVQLMAGLPLALDQAGAYVDESGCSIASYLLQYRCQYHQLLARRGTLTTNHPHSVATTLLLSCQQVEQHNPGALELLRHCAFLFPDTIPEELFVVGAPYLSQEIGSVASDSYRFDQALAALRLFSLIRRHPETQTLSIHRLIQVILLAEMSKQERAEYQRRVISMLYELFPEVEYGSFLWGACERLLPHVLAAVSIAPDDAGRQKVAGILRKAASYLRECARYEQAESLFKRAIGIYEQVAGPEHPELAAAFNGLAHLYYDRAHYRQAESLFRRAIGIYERVSGPEHLDLASPLRGMALLFYRQGKYKHAEELYQRALRIQIAALGPEHQQTAYLLDNMAILYVELGKYEKAEPLLQRALQIWEQALGPEHSQISRPLNNLADLYLEQGRYEKAEPLLQQSLRILELTLGSQHPRIAYAVHNLADIYLEQGRYEKAELFYKRALRLWERAFGDEHPNRAYSLHGLARMHRAKGEYGQAERLYKQAIGLRARHRGLKHYETAKSMYGLAELHVEKGEYMRAERLYIQAVKIFEHSLGLTHPQVVKLRTAYSCLLEKRKRGTNERNLLVRLFYARNRSDGAIRTLTREKPATQILESEALTAFLVACCDLHPQAWARSADLWRTYQQWVQEHQERFPLSRQAFTSYLKAHGCQAARTNSARIWRGIGIIDRRRDMA</sequence>
<comment type="subcellular location">
    <subcellularLocation>
        <location evidence="1">Cytoplasm</location>
        <location evidence="1">Cytoskeleton</location>
    </subcellularLocation>
</comment>
<keyword evidence="13" id="KW-1185">Reference proteome</keyword>
<keyword evidence="9" id="KW-0206">Cytoskeleton</keyword>
<dbReference type="PANTHER" id="PTHR45783">
    <property type="entry name" value="KINESIN LIGHT CHAIN"/>
    <property type="match status" value="1"/>
</dbReference>
<dbReference type="KEGG" id="kbs:EPA93_05495"/>
<dbReference type="GO" id="GO:0005737">
    <property type="term" value="C:cytoplasm"/>
    <property type="evidence" value="ECO:0007669"/>
    <property type="project" value="TreeGrafter"/>
</dbReference>
<dbReference type="GO" id="GO:0005871">
    <property type="term" value="C:kinesin complex"/>
    <property type="evidence" value="ECO:0007669"/>
    <property type="project" value="InterPro"/>
</dbReference>
<dbReference type="GO" id="GO:0003677">
    <property type="term" value="F:DNA binding"/>
    <property type="evidence" value="ECO:0007669"/>
    <property type="project" value="InterPro"/>
</dbReference>
<accession>A0A4P6JK19</accession>
<dbReference type="NCBIfam" id="NF040586">
    <property type="entry name" value="FxSxx_TPR"/>
    <property type="match status" value="1"/>
</dbReference>
<dbReference type="EMBL" id="CP035758">
    <property type="protein sequence ID" value="QBD75485.1"/>
    <property type="molecule type" value="Genomic_DNA"/>
</dbReference>
<dbReference type="Pfam" id="PF25000">
    <property type="entry name" value="DUF7779"/>
    <property type="match status" value="1"/>
</dbReference>
<evidence type="ECO:0000256" key="2">
    <source>
        <dbReference type="ARBA" id="ARBA00009622"/>
    </source>
</evidence>
<keyword evidence="3" id="KW-0963">Cytoplasm</keyword>
<dbReference type="InterPro" id="IPR011990">
    <property type="entry name" value="TPR-like_helical_dom_sf"/>
</dbReference>
<dbReference type="Pfam" id="PF13560">
    <property type="entry name" value="HTH_31"/>
    <property type="match status" value="1"/>
</dbReference>
<feature type="domain" description="HTH cro/C1-type" evidence="11">
    <location>
        <begin position="15"/>
        <end position="70"/>
    </location>
</feature>
<evidence type="ECO:0000256" key="4">
    <source>
        <dbReference type="ARBA" id="ARBA00022701"/>
    </source>
</evidence>
<dbReference type="InterPro" id="IPR019734">
    <property type="entry name" value="TPR_rpt"/>
</dbReference>
<feature type="repeat" description="TPR" evidence="10">
    <location>
        <begin position="618"/>
        <end position="651"/>
    </location>
</feature>
<dbReference type="PANTHER" id="PTHR45783:SF3">
    <property type="entry name" value="KINESIN LIGHT CHAIN"/>
    <property type="match status" value="1"/>
</dbReference>
<evidence type="ECO:0000259" key="11">
    <source>
        <dbReference type="PROSITE" id="PS50943"/>
    </source>
</evidence>
<evidence type="ECO:0000256" key="3">
    <source>
        <dbReference type="ARBA" id="ARBA00022490"/>
    </source>
</evidence>
<feature type="repeat" description="TPR" evidence="10">
    <location>
        <begin position="576"/>
        <end position="609"/>
    </location>
</feature>
<dbReference type="PROSITE" id="PS50943">
    <property type="entry name" value="HTH_CROC1"/>
    <property type="match status" value="1"/>
</dbReference>
<dbReference type="CDD" id="cd00093">
    <property type="entry name" value="HTH_XRE"/>
    <property type="match status" value="1"/>
</dbReference>
<dbReference type="Gene3D" id="1.10.260.40">
    <property type="entry name" value="lambda repressor-like DNA-binding domains"/>
    <property type="match status" value="1"/>
</dbReference>
<dbReference type="Proteomes" id="UP000290365">
    <property type="component" value="Chromosome"/>
</dbReference>
<keyword evidence="7" id="KW-0175">Coiled coil</keyword>
<protein>
    <submittedName>
        <fullName evidence="12">Tetratricopeptide repeat protein</fullName>
    </submittedName>
</protein>
<name>A0A4P6JK19_KTERU</name>
<keyword evidence="8" id="KW-0505">Motor protein</keyword>
<evidence type="ECO:0000313" key="12">
    <source>
        <dbReference type="EMBL" id="QBD75485.1"/>
    </source>
</evidence>
<evidence type="ECO:0000256" key="5">
    <source>
        <dbReference type="ARBA" id="ARBA00022737"/>
    </source>
</evidence>
<dbReference type="InterPro" id="IPR056681">
    <property type="entry name" value="DUF7779"/>
</dbReference>
<evidence type="ECO:0000256" key="1">
    <source>
        <dbReference type="ARBA" id="ARBA00004245"/>
    </source>
</evidence>
<dbReference type="InterPro" id="IPR027417">
    <property type="entry name" value="P-loop_NTPase"/>
</dbReference>